<sequence length="114" mass="13016">MDSCISAGAEPDPEWLTLVITLRGVTGEIFKVTALRTIDVDSVRRVDFFTEDEIMVLICYDGKNTVVEMYHLMEEDAKKWQSEVPLAACPLKYTSNSLSRKQRRKQRAARMTEA</sequence>
<dbReference type="AlphaFoldDB" id="A0AAD5M8X7"/>
<reference evidence="1" key="1">
    <citation type="submission" date="2021-06" db="EMBL/GenBank/DDBJ databases">
        <title>Parelaphostrongylus tenuis whole genome reference sequence.</title>
        <authorList>
            <person name="Garwood T.J."/>
            <person name="Larsen P.A."/>
            <person name="Fountain-Jones N.M."/>
            <person name="Garbe J.R."/>
            <person name="Macchietto M.G."/>
            <person name="Kania S.A."/>
            <person name="Gerhold R.W."/>
            <person name="Richards J.E."/>
            <person name="Wolf T.M."/>
        </authorList>
    </citation>
    <scope>NUCLEOTIDE SEQUENCE</scope>
    <source>
        <strain evidence="1">MNPRO001-30</strain>
        <tissue evidence="1">Meninges</tissue>
    </source>
</reference>
<gene>
    <name evidence="1" type="ORF">KIN20_011129</name>
</gene>
<protein>
    <submittedName>
        <fullName evidence="1">Uncharacterized protein</fullName>
    </submittedName>
</protein>
<dbReference type="Proteomes" id="UP001196413">
    <property type="component" value="Unassembled WGS sequence"/>
</dbReference>
<evidence type="ECO:0000313" key="2">
    <source>
        <dbReference type="Proteomes" id="UP001196413"/>
    </source>
</evidence>
<evidence type="ECO:0000313" key="1">
    <source>
        <dbReference type="EMBL" id="KAJ1354255.1"/>
    </source>
</evidence>
<organism evidence="1 2">
    <name type="scientific">Parelaphostrongylus tenuis</name>
    <name type="common">Meningeal worm</name>
    <dbReference type="NCBI Taxonomy" id="148309"/>
    <lineage>
        <taxon>Eukaryota</taxon>
        <taxon>Metazoa</taxon>
        <taxon>Ecdysozoa</taxon>
        <taxon>Nematoda</taxon>
        <taxon>Chromadorea</taxon>
        <taxon>Rhabditida</taxon>
        <taxon>Rhabditina</taxon>
        <taxon>Rhabditomorpha</taxon>
        <taxon>Strongyloidea</taxon>
        <taxon>Metastrongylidae</taxon>
        <taxon>Parelaphostrongylus</taxon>
    </lineage>
</organism>
<name>A0AAD5M8X7_PARTN</name>
<accession>A0AAD5M8X7</accession>
<comment type="caution">
    <text evidence="1">The sequence shown here is derived from an EMBL/GenBank/DDBJ whole genome shotgun (WGS) entry which is preliminary data.</text>
</comment>
<proteinExistence type="predicted"/>
<keyword evidence="2" id="KW-1185">Reference proteome</keyword>
<dbReference type="EMBL" id="JAHQIW010002002">
    <property type="protein sequence ID" value="KAJ1354255.1"/>
    <property type="molecule type" value="Genomic_DNA"/>
</dbReference>